<dbReference type="SUPFAM" id="SSF46689">
    <property type="entry name" value="Homeodomain-like"/>
    <property type="match status" value="1"/>
</dbReference>
<keyword evidence="1" id="KW-0805">Transcription regulation</keyword>
<dbReference type="Gene3D" id="1.10.10.60">
    <property type="entry name" value="Homeodomain-like"/>
    <property type="match status" value="1"/>
</dbReference>
<dbReference type="AlphaFoldDB" id="A0A956NIM0"/>
<evidence type="ECO:0000259" key="3">
    <source>
        <dbReference type="PROSITE" id="PS01124"/>
    </source>
</evidence>
<reference evidence="4" key="1">
    <citation type="submission" date="2020-04" db="EMBL/GenBank/DDBJ databases">
        <authorList>
            <person name="Zhang T."/>
        </authorList>
    </citation>
    <scope>NUCLEOTIDE SEQUENCE</scope>
    <source>
        <strain evidence="4">HKST-UBA02</strain>
    </source>
</reference>
<dbReference type="InterPro" id="IPR009057">
    <property type="entry name" value="Homeodomain-like_sf"/>
</dbReference>
<evidence type="ECO:0000256" key="1">
    <source>
        <dbReference type="ARBA" id="ARBA00023015"/>
    </source>
</evidence>
<dbReference type="GO" id="GO:0003700">
    <property type="term" value="F:DNA-binding transcription factor activity"/>
    <property type="evidence" value="ECO:0007669"/>
    <property type="project" value="InterPro"/>
</dbReference>
<dbReference type="Pfam" id="PF06719">
    <property type="entry name" value="AraC_N"/>
    <property type="match status" value="1"/>
</dbReference>
<feature type="non-terminal residue" evidence="4">
    <location>
        <position position="234"/>
    </location>
</feature>
<dbReference type="InterPro" id="IPR018060">
    <property type="entry name" value="HTH_AraC"/>
</dbReference>
<dbReference type="PANTHER" id="PTHR43436">
    <property type="entry name" value="ARAC-FAMILY TRANSCRIPTIONAL REGULATOR"/>
    <property type="match status" value="1"/>
</dbReference>
<dbReference type="InterPro" id="IPR009594">
    <property type="entry name" value="Tscrpt_reg_HTH_AraC_N"/>
</dbReference>
<dbReference type="GO" id="GO:0043565">
    <property type="term" value="F:sequence-specific DNA binding"/>
    <property type="evidence" value="ECO:0007669"/>
    <property type="project" value="InterPro"/>
</dbReference>
<protein>
    <submittedName>
        <fullName evidence="4">AraC family transcriptional regulator</fullName>
    </submittedName>
</protein>
<proteinExistence type="predicted"/>
<sequence>MSRLAPHFRELQARFQSSAKAGAVSTGVPGTSFFWVANEVPRAPLLYSAGIVIIGQGYKVGYLGDRAFRYDEDTYLVVGVPMPFECETHPAKSGPLLGLRIDIDITALHALVASLGSKTNRSDETGPPSGLEPVKMNEEMIEATIRLVNCLRDPIDSKVLGPSMVNEIIYRVLRGEQGRVLYSLTQHSTPYAAIARALDRIHSDYREALTVESLAEENAMSVSSFHRTFKRVTG</sequence>
<dbReference type="EMBL" id="JAGQHS010000174">
    <property type="protein sequence ID" value="MCA9758448.1"/>
    <property type="molecule type" value="Genomic_DNA"/>
</dbReference>
<evidence type="ECO:0000256" key="2">
    <source>
        <dbReference type="ARBA" id="ARBA00023163"/>
    </source>
</evidence>
<evidence type="ECO:0000313" key="4">
    <source>
        <dbReference type="EMBL" id="MCA9758448.1"/>
    </source>
</evidence>
<dbReference type="PANTHER" id="PTHR43436:SF2">
    <property type="entry name" value="ARAC_XYLS FAMILY TRANSCRIPTIONAL REGULATOR"/>
    <property type="match status" value="1"/>
</dbReference>
<comment type="caution">
    <text evidence="4">The sequence shown here is derived from an EMBL/GenBank/DDBJ whole genome shotgun (WGS) entry which is preliminary data.</text>
</comment>
<reference evidence="4" key="2">
    <citation type="journal article" date="2021" name="Microbiome">
        <title>Successional dynamics and alternative stable states in a saline activated sludge microbial community over 9 years.</title>
        <authorList>
            <person name="Wang Y."/>
            <person name="Ye J."/>
            <person name="Ju F."/>
            <person name="Liu L."/>
            <person name="Boyd J.A."/>
            <person name="Deng Y."/>
            <person name="Parks D.H."/>
            <person name="Jiang X."/>
            <person name="Yin X."/>
            <person name="Woodcroft B.J."/>
            <person name="Tyson G.W."/>
            <person name="Hugenholtz P."/>
            <person name="Polz M.F."/>
            <person name="Zhang T."/>
        </authorList>
    </citation>
    <scope>NUCLEOTIDE SEQUENCE</scope>
    <source>
        <strain evidence="4">HKST-UBA02</strain>
    </source>
</reference>
<keyword evidence="2" id="KW-0804">Transcription</keyword>
<feature type="domain" description="HTH araC/xylS-type" evidence="3">
    <location>
        <begin position="195"/>
        <end position="234"/>
    </location>
</feature>
<evidence type="ECO:0000313" key="5">
    <source>
        <dbReference type="Proteomes" id="UP000739538"/>
    </source>
</evidence>
<accession>A0A956NIM0</accession>
<name>A0A956NIM0_UNCEI</name>
<dbReference type="PROSITE" id="PS01124">
    <property type="entry name" value="HTH_ARAC_FAMILY_2"/>
    <property type="match status" value="1"/>
</dbReference>
<organism evidence="4 5">
    <name type="scientific">Eiseniibacteriota bacterium</name>
    <dbReference type="NCBI Taxonomy" id="2212470"/>
    <lineage>
        <taxon>Bacteria</taxon>
        <taxon>Candidatus Eiseniibacteriota</taxon>
    </lineage>
</organism>
<dbReference type="Proteomes" id="UP000739538">
    <property type="component" value="Unassembled WGS sequence"/>
</dbReference>
<gene>
    <name evidence="4" type="ORF">KDA27_21810</name>
</gene>